<reference evidence="2 3" key="1">
    <citation type="submission" date="2018-12" db="EMBL/GenBank/DDBJ databases">
        <title>Draft genome sequence of Xylaria grammica IHI A82.</title>
        <authorList>
            <person name="Buettner E."/>
            <person name="Kellner H."/>
        </authorList>
    </citation>
    <scope>NUCLEOTIDE SEQUENCE [LARGE SCALE GENOMIC DNA]</scope>
    <source>
        <strain evidence="2 3">IHI A82</strain>
    </source>
</reference>
<dbReference type="EMBL" id="RYZI01000033">
    <property type="protein sequence ID" value="RWA13141.1"/>
    <property type="molecule type" value="Genomic_DNA"/>
</dbReference>
<protein>
    <recommendedName>
        <fullName evidence="4">X-Pro dipeptidyl-peptidase</fullName>
    </recommendedName>
</protein>
<dbReference type="InterPro" id="IPR010281">
    <property type="entry name" value="DUF885"/>
</dbReference>
<dbReference type="PANTHER" id="PTHR33361">
    <property type="entry name" value="GLR0591 PROTEIN"/>
    <property type="match status" value="1"/>
</dbReference>
<dbReference type="PANTHER" id="PTHR33361:SF2">
    <property type="entry name" value="DUF885 DOMAIN-CONTAINING PROTEIN"/>
    <property type="match status" value="1"/>
</dbReference>
<comment type="caution">
    <text evidence="2">The sequence shown here is derived from an EMBL/GenBank/DDBJ whole genome shotgun (WGS) entry which is preliminary data.</text>
</comment>
<name>A0A439DFE4_9PEZI</name>
<organism evidence="2 3">
    <name type="scientific">Xylaria grammica</name>
    <dbReference type="NCBI Taxonomy" id="363999"/>
    <lineage>
        <taxon>Eukaryota</taxon>
        <taxon>Fungi</taxon>
        <taxon>Dikarya</taxon>
        <taxon>Ascomycota</taxon>
        <taxon>Pezizomycotina</taxon>
        <taxon>Sordariomycetes</taxon>
        <taxon>Xylariomycetidae</taxon>
        <taxon>Xylariales</taxon>
        <taxon>Xylariaceae</taxon>
        <taxon>Xylaria</taxon>
    </lineage>
</organism>
<dbReference type="SUPFAM" id="SSF55486">
    <property type="entry name" value="Metalloproteases ('zincins'), catalytic domain"/>
    <property type="match status" value="1"/>
</dbReference>
<proteinExistence type="predicted"/>
<evidence type="ECO:0000256" key="1">
    <source>
        <dbReference type="SAM" id="MobiDB-lite"/>
    </source>
</evidence>
<keyword evidence="3" id="KW-1185">Reference proteome</keyword>
<dbReference type="Pfam" id="PF05960">
    <property type="entry name" value="DUF885"/>
    <property type="match status" value="1"/>
</dbReference>
<evidence type="ECO:0008006" key="4">
    <source>
        <dbReference type="Google" id="ProtNLM"/>
    </source>
</evidence>
<gene>
    <name evidence="2" type="ORF">EKO27_g1969</name>
</gene>
<evidence type="ECO:0000313" key="2">
    <source>
        <dbReference type="EMBL" id="RWA13141.1"/>
    </source>
</evidence>
<evidence type="ECO:0000313" key="3">
    <source>
        <dbReference type="Proteomes" id="UP000286045"/>
    </source>
</evidence>
<dbReference type="Proteomes" id="UP000286045">
    <property type="component" value="Unassembled WGS sequence"/>
</dbReference>
<dbReference type="AlphaFoldDB" id="A0A439DFE4"/>
<sequence>MISPQTQPKTPNSQDQYANTLPYLHVDEDGGWTNISMRPRSDTVSPRLGEAYDPSFSEAQESMQDRIVRISEDLREIENFYNIEGSPARYTRLSEFFKSELAELSDVPFSSYSQDEKVDYILLKNFLYRSQRNLALDRSREAEFAPFVELFAEPIRKWCEIRQRQQADEVFDPQTLADSLSTIYNAVLHCIAHVAKHGSEYSQATGSRAARRINELRKHVDETCNFYSGYHPSFDYWVASPRAALNSALQSLEDQVRNIIIGAGDENTITGEPIGRNGLLVELEAEMIPYSPEELLRIAEHEYTWCEGMMQAAAEQLGYADWRDALEYVKNLYEPPATHTSFVRGLVTEGASYVKKHNLVTVPRLAEEAITITRIPPAKQRVSPFFLGGRRLQIAYPRADMEHTEKLMTLRGNNRHFSRATAFHEMIPGHRLQLYVGRRSRPYRAKLFSTPFFIEGWALYWEMVLWDRGDFFTTPEDKIGSLFWRMHRCVRITFSLGFHLGQISPEECVELLVERVGHERSTAEGEVRRSLNGSYSPLYQAGYMLGALQLSQLRREAVETGDGRFAEKAFHDRVLGANVMPIEMLRALLLGKELSPDFKPKWRFYGDV</sequence>
<feature type="region of interest" description="Disordered" evidence="1">
    <location>
        <begin position="32"/>
        <end position="51"/>
    </location>
</feature>
<accession>A0A439DFE4</accession>